<gene>
    <name evidence="3" type="ORF">V22_23260</name>
</gene>
<feature type="transmembrane region" description="Helical" evidence="2">
    <location>
        <begin position="125"/>
        <end position="147"/>
    </location>
</feature>
<dbReference type="Gene3D" id="2.20.28.160">
    <property type="match status" value="1"/>
</dbReference>
<accession>A0A517T9M5</accession>
<feature type="compositionally biased region" description="Basic residues" evidence="1">
    <location>
        <begin position="111"/>
        <end position="121"/>
    </location>
</feature>
<dbReference type="KEGG" id="chya:V22_23260"/>
<evidence type="ECO:0000256" key="1">
    <source>
        <dbReference type="SAM" id="MobiDB-lite"/>
    </source>
</evidence>
<proteinExistence type="predicted"/>
<feature type="region of interest" description="Disordered" evidence="1">
    <location>
        <begin position="47"/>
        <end position="121"/>
    </location>
</feature>
<reference evidence="3 4" key="1">
    <citation type="submission" date="2019-02" db="EMBL/GenBank/DDBJ databases">
        <title>Deep-cultivation of Planctomycetes and their phenomic and genomic characterization uncovers novel biology.</title>
        <authorList>
            <person name="Wiegand S."/>
            <person name="Jogler M."/>
            <person name="Boedeker C."/>
            <person name="Pinto D."/>
            <person name="Vollmers J."/>
            <person name="Rivas-Marin E."/>
            <person name="Kohn T."/>
            <person name="Peeters S.H."/>
            <person name="Heuer A."/>
            <person name="Rast P."/>
            <person name="Oberbeckmann S."/>
            <person name="Bunk B."/>
            <person name="Jeske O."/>
            <person name="Meyerdierks A."/>
            <person name="Storesund J.E."/>
            <person name="Kallscheuer N."/>
            <person name="Luecker S."/>
            <person name="Lage O.M."/>
            <person name="Pohl T."/>
            <person name="Merkel B.J."/>
            <person name="Hornburger P."/>
            <person name="Mueller R.-W."/>
            <person name="Bruemmer F."/>
            <person name="Labrenz M."/>
            <person name="Spormann A.M."/>
            <person name="Op den Camp H."/>
            <person name="Overmann J."/>
            <person name="Amann R."/>
            <person name="Jetten M.S.M."/>
            <person name="Mascher T."/>
            <person name="Medema M.H."/>
            <person name="Devos D.P."/>
            <person name="Kaster A.-K."/>
            <person name="Ovreas L."/>
            <person name="Rohde M."/>
            <person name="Galperin M.Y."/>
            <person name="Jogler C."/>
        </authorList>
    </citation>
    <scope>NUCLEOTIDE SEQUENCE [LARGE SCALE GENOMIC DNA]</scope>
    <source>
        <strain evidence="3 4">V22</strain>
    </source>
</reference>
<name>A0A517T9M5_9PLAN</name>
<organism evidence="3 4">
    <name type="scientific">Calycomorphotria hydatis</name>
    <dbReference type="NCBI Taxonomy" id="2528027"/>
    <lineage>
        <taxon>Bacteria</taxon>
        <taxon>Pseudomonadati</taxon>
        <taxon>Planctomycetota</taxon>
        <taxon>Planctomycetia</taxon>
        <taxon>Planctomycetales</taxon>
        <taxon>Planctomycetaceae</taxon>
        <taxon>Calycomorphotria</taxon>
    </lineage>
</organism>
<evidence type="ECO:0000313" key="4">
    <source>
        <dbReference type="Proteomes" id="UP000319976"/>
    </source>
</evidence>
<keyword evidence="2" id="KW-0472">Membrane</keyword>
<keyword evidence="2" id="KW-0812">Transmembrane</keyword>
<keyword evidence="4" id="KW-1185">Reference proteome</keyword>
<keyword evidence="2" id="KW-1133">Transmembrane helix</keyword>
<protein>
    <submittedName>
        <fullName evidence="3">Uncharacterized protein</fullName>
    </submittedName>
</protein>
<dbReference type="EMBL" id="CP036316">
    <property type="protein sequence ID" value="QDT65080.1"/>
    <property type="molecule type" value="Genomic_DNA"/>
</dbReference>
<sequence length="646" mass="70069">MSGFTVPCPKCNASLKLPSRKLLGRIGKCPKCALKFVLEEPDEVQLELADAPPKEPVGQAPRHVPDTPAQPPQINTASAAPPAPQQPAAQPEQIPDFGAPTIKVDDDIRPSKRRRRGSKKRSNNVIVQVIAGGLGVICVFGLLFWGLSSMKAPAIEVAVKNNTPPANDPSQTTSPVSNGVIDGGKSRGEMLLDAIPGSGNPITLKYVPAGTSMVIHLHPSRFWGATADATALRQSLEPLSTWAGTRIEEIALAPPEEVDELLISLMLGALGEEPRYVAVIRYKTGRQKSALIKTMQGVRSDQYARPVYMAGDRAYLIGDEVDQEQRPLVVVSAPVDYAEELPEAIVAPGLAGRAIEAMLSTTDRSRLFTLVGLQNDLKVHGPALIPEDTLPLVRQFAEAIGDQTDSFQFNLQMSGDEFFTQLVLQPSSFANKSQYARKVHGQLEAIPQSLATLRSQLDPPEVGKHQVIEQMPTFFEAWLTSSIHDTLGSQVIYVSRLPAIAAPNIALASVLTWKESIWAAEHPQTAVAQANTPKAPTLPDKVIDRLKLPIDIEFSRTPLQEAFAYIAEESKVKIEIDGDALKFSGYTKNMPQIMTLGKAPATTAIQKIISQYDAMCVVVEEDKSRMLVTTKSFAKDQGLTPTDLNQ</sequence>
<dbReference type="OrthoDB" id="207848at2"/>
<dbReference type="AlphaFoldDB" id="A0A517T9M5"/>
<evidence type="ECO:0000313" key="3">
    <source>
        <dbReference type="EMBL" id="QDT65080.1"/>
    </source>
</evidence>
<evidence type="ECO:0000256" key="2">
    <source>
        <dbReference type="SAM" id="Phobius"/>
    </source>
</evidence>
<dbReference type="Proteomes" id="UP000319976">
    <property type="component" value="Chromosome"/>
</dbReference>